<organism evidence="12 13">
    <name type="scientific">Hortaea werneckii EXF-2000</name>
    <dbReference type="NCBI Taxonomy" id="1157616"/>
    <lineage>
        <taxon>Eukaryota</taxon>
        <taxon>Fungi</taxon>
        <taxon>Dikarya</taxon>
        <taxon>Ascomycota</taxon>
        <taxon>Pezizomycotina</taxon>
        <taxon>Dothideomycetes</taxon>
        <taxon>Dothideomycetidae</taxon>
        <taxon>Mycosphaerellales</taxon>
        <taxon>Teratosphaeriaceae</taxon>
        <taxon>Hortaea</taxon>
    </lineage>
</organism>
<feature type="region of interest" description="Disordered" evidence="9">
    <location>
        <begin position="181"/>
        <end position="205"/>
    </location>
</feature>
<dbReference type="InterPro" id="IPR030400">
    <property type="entry name" value="Sedolisin_dom"/>
</dbReference>
<evidence type="ECO:0000256" key="1">
    <source>
        <dbReference type="ARBA" id="ARBA00004239"/>
    </source>
</evidence>
<feature type="chain" id="PRO_5012419133" description="Peptidase S53 domain-containing protein" evidence="10">
    <location>
        <begin position="19"/>
        <end position="694"/>
    </location>
</feature>
<dbReference type="SUPFAM" id="SSF52743">
    <property type="entry name" value="Subtilisin-like"/>
    <property type="match status" value="1"/>
</dbReference>
<dbReference type="Gene3D" id="3.40.50.200">
    <property type="entry name" value="Peptidase S8/S53 domain"/>
    <property type="match status" value="1"/>
</dbReference>
<sequence length="694" mass="75320">MHFFSSVALSALVASASGAAVPDTHVVHERRDGLGDGRWTKRDRASGVLPMRIGLTQQNLGNAHENLMDISHPHSPNYGKHWTSDEVIDMFKPSEETVETVKNWLSDHGITGHVQSENKGWMAFHATVEQAEALLHTEYFEYEDSHTGGVLPATEQYHVPKHVQHHVDYITPGIKLLAPSNEDSQAVKHHRRSTPSTDEAQQQRPYSHRYVKLNQLDVLNPENAPGNLSTCDTTITPACIAALYKIPDANLSHPNNSMGIFESELQMWHQEDLNLFFSNYSHVGIPNNTHPINNLVNGGIANTSYLFQAGPEAELDLEVAYPIVYPQTITIFNVDDRHYQLWANNTYTWGFNTLLDAIDGSYCNYTAYGETGNAEGIDPTYPDTNQLGSMGYNGTLMCGTFKPTNVMSVSYGGQEADLPIAYQKRQCNEFMKLGLQGVSFVYASGDAGIGNYNDSISPSSSPKTGCLGPEGNIFNPTWPNTCPYITNVGATKLHPGQNVSTRESAAFDPAGGRYPHAFASGGGFSNVYTIPDYQQDAVAHFFAHHEPSYPYYSGIVDNATNPTKPNVTALAANSGGGIYNRIGRGVPDVAAVGDNIAVFASGGFSLTAGTSASAPIFGAILNRINEERLAANKSTVGFVNPVLYTFPSVLNDVVNGSNPGCGTEGFQAVEGWDPVTGLGTPDFGKMRDLWMGLP</sequence>
<dbReference type="InterPro" id="IPR015366">
    <property type="entry name" value="S53_propep"/>
</dbReference>
<evidence type="ECO:0000256" key="8">
    <source>
        <dbReference type="PROSITE-ProRule" id="PRU01032"/>
    </source>
</evidence>
<dbReference type="OrthoDB" id="409122at2759"/>
<dbReference type="InterPro" id="IPR036852">
    <property type="entry name" value="Peptidase_S8/S53_dom_sf"/>
</dbReference>
<dbReference type="SUPFAM" id="SSF54897">
    <property type="entry name" value="Protease propeptides/inhibitors"/>
    <property type="match status" value="1"/>
</dbReference>
<dbReference type="CDD" id="cd11377">
    <property type="entry name" value="Pro-peptidase_S53"/>
    <property type="match status" value="1"/>
</dbReference>
<dbReference type="STRING" id="1157616.A0A1Z5TCH6"/>
<dbReference type="PANTHER" id="PTHR14218:SF19">
    <property type="entry name" value="SERINE PROTEASE AORO, PUTATIVE (AFU_ORTHOLOGUE AFUA_6G10250)-RELATED"/>
    <property type="match status" value="1"/>
</dbReference>
<keyword evidence="7" id="KW-0865">Zymogen</keyword>
<feature type="binding site" evidence="8">
    <location>
        <position position="671"/>
    </location>
    <ligand>
        <name>Ca(2+)</name>
        <dbReference type="ChEBI" id="CHEBI:29108"/>
    </ligand>
</feature>
<feature type="binding site" evidence="8">
    <location>
        <position position="673"/>
    </location>
    <ligand>
        <name>Ca(2+)</name>
        <dbReference type="ChEBI" id="CHEBI:29108"/>
    </ligand>
</feature>
<evidence type="ECO:0000313" key="13">
    <source>
        <dbReference type="Proteomes" id="UP000194280"/>
    </source>
</evidence>
<keyword evidence="6 8" id="KW-0106">Calcium</keyword>
<evidence type="ECO:0000256" key="10">
    <source>
        <dbReference type="SAM" id="SignalP"/>
    </source>
</evidence>
<evidence type="ECO:0000259" key="11">
    <source>
        <dbReference type="PROSITE" id="PS51695"/>
    </source>
</evidence>
<evidence type="ECO:0000256" key="5">
    <source>
        <dbReference type="ARBA" id="ARBA00022825"/>
    </source>
</evidence>
<keyword evidence="10" id="KW-0732">Signal</keyword>
<feature type="active site" description="Charge relay system" evidence="8">
    <location>
        <position position="316"/>
    </location>
</feature>
<dbReference type="InterPro" id="IPR050819">
    <property type="entry name" value="Tripeptidyl-peptidase_I"/>
</dbReference>
<feature type="domain" description="Peptidase S53" evidence="11">
    <location>
        <begin position="234"/>
        <end position="693"/>
    </location>
</feature>
<feature type="binding site" evidence="8">
    <location>
        <position position="653"/>
    </location>
    <ligand>
        <name>Ca(2+)</name>
        <dbReference type="ChEBI" id="CHEBI:29108"/>
    </ligand>
</feature>
<feature type="compositionally biased region" description="Polar residues" evidence="9">
    <location>
        <begin position="194"/>
        <end position="205"/>
    </location>
</feature>
<comment type="cofactor">
    <cofactor evidence="8">
        <name>Ca(2+)</name>
        <dbReference type="ChEBI" id="CHEBI:29108"/>
    </cofactor>
    <text evidence="8">Binds 1 Ca(2+) ion per subunit.</text>
</comment>
<feature type="active site" description="Charge relay system" evidence="8">
    <location>
        <position position="611"/>
    </location>
</feature>
<dbReference type="EMBL" id="MUNK01000071">
    <property type="protein sequence ID" value="OTA33713.1"/>
    <property type="molecule type" value="Genomic_DNA"/>
</dbReference>
<evidence type="ECO:0000256" key="7">
    <source>
        <dbReference type="ARBA" id="ARBA00023145"/>
    </source>
</evidence>
<dbReference type="Pfam" id="PF09286">
    <property type="entry name" value="Pro-kuma_activ"/>
    <property type="match status" value="1"/>
</dbReference>
<dbReference type="GO" id="GO:0005576">
    <property type="term" value="C:extracellular region"/>
    <property type="evidence" value="ECO:0007669"/>
    <property type="project" value="UniProtKB-SubCell"/>
</dbReference>
<dbReference type="PROSITE" id="PS51695">
    <property type="entry name" value="SEDOLISIN"/>
    <property type="match status" value="1"/>
</dbReference>
<feature type="active site" description="Charge relay system" evidence="8">
    <location>
        <position position="312"/>
    </location>
</feature>
<feature type="binding site" evidence="8">
    <location>
        <position position="652"/>
    </location>
    <ligand>
        <name>Ca(2+)</name>
        <dbReference type="ChEBI" id="CHEBI:29108"/>
    </ligand>
</feature>
<dbReference type="GO" id="GO:0008240">
    <property type="term" value="F:tripeptidyl-peptidase activity"/>
    <property type="evidence" value="ECO:0007669"/>
    <property type="project" value="TreeGrafter"/>
</dbReference>
<keyword evidence="13" id="KW-1185">Reference proteome</keyword>
<evidence type="ECO:0000313" key="12">
    <source>
        <dbReference type="EMBL" id="OTA33713.1"/>
    </source>
</evidence>
<dbReference type="CDD" id="cd04056">
    <property type="entry name" value="Peptidases_S53"/>
    <property type="match status" value="1"/>
</dbReference>
<dbReference type="VEuPathDB" id="FungiDB:BTJ68_04767"/>
<gene>
    <name evidence="12" type="ORF">BTJ68_04767</name>
</gene>
<evidence type="ECO:0000256" key="6">
    <source>
        <dbReference type="ARBA" id="ARBA00022837"/>
    </source>
</evidence>
<dbReference type="SMART" id="SM00944">
    <property type="entry name" value="Pro-kuma_activ"/>
    <property type="match status" value="1"/>
</dbReference>
<keyword evidence="4 8" id="KW-0378">Hydrolase</keyword>
<evidence type="ECO:0000256" key="2">
    <source>
        <dbReference type="ARBA" id="ARBA00022670"/>
    </source>
</evidence>
<protein>
    <recommendedName>
        <fullName evidence="11">Peptidase S53 domain-containing protein</fullName>
    </recommendedName>
</protein>
<reference evidence="12 13" key="1">
    <citation type="submission" date="2017-01" db="EMBL/GenBank/DDBJ databases">
        <title>The recent genome duplication of the halophilic yeast Hortaea werneckii: insights from long-read sequencing.</title>
        <authorList>
            <person name="Sinha S."/>
            <person name="Flibotte S."/>
            <person name="Neira M."/>
            <person name="Lenassi M."/>
            <person name="Gostincar C."/>
            <person name="Stajich J.E."/>
            <person name="Nislow C.E."/>
        </authorList>
    </citation>
    <scope>NUCLEOTIDE SEQUENCE [LARGE SCALE GENOMIC DNA]</scope>
    <source>
        <strain evidence="12 13">EXF-2000</strain>
    </source>
</reference>
<dbReference type="GO" id="GO:0046872">
    <property type="term" value="F:metal ion binding"/>
    <property type="evidence" value="ECO:0007669"/>
    <property type="project" value="UniProtKB-UniRule"/>
</dbReference>
<evidence type="ECO:0000256" key="9">
    <source>
        <dbReference type="SAM" id="MobiDB-lite"/>
    </source>
</evidence>
<dbReference type="PANTHER" id="PTHR14218">
    <property type="entry name" value="PROTEASE S8 TRIPEPTIDYL PEPTIDASE I CLN2"/>
    <property type="match status" value="1"/>
</dbReference>
<dbReference type="GO" id="GO:0006508">
    <property type="term" value="P:proteolysis"/>
    <property type="evidence" value="ECO:0007669"/>
    <property type="project" value="UniProtKB-KW"/>
</dbReference>
<comment type="caution">
    <text evidence="12">The sequence shown here is derived from an EMBL/GenBank/DDBJ whole genome shotgun (WGS) entry which is preliminary data.</text>
</comment>
<feature type="signal peptide" evidence="10">
    <location>
        <begin position="1"/>
        <end position="18"/>
    </location>
</feature>
<evidence type="ECO:0000256" key="3">
    <source>
        <dbReference type="ARBA" id="ARBA00022723"/>
    </source>
</evidence>
<name>A0A1Z5TCH6_HORWE</name>
<comment type="subcellular location">
    <subcellularLocation>
        <location evidence="1">Secreted</location>
        <location evidence="1">Extracellular space</location>
    </subcellularLocation>
</comment>
<dbReference type="InParanoid" id="A0A1Z5TCH6"/>
<dbReference type="Proteomes" id="UP000194280">
    <property type="component" value="Unassembled WGS sequence"/>
</dbReference>
<dbReference type="AlphaFoldDB" id="A0A1Z5TCH6"/>
<evidence type="ECO:0000256" key="4">
    <source>
        <dbReference type="ARBA" id="ARBA00022801"/>
    </source>
</evidence>
<keyword evidence="5 8" id="KW-0720">Serine protease</keyword>
<keyword evidence="3 8" id="KW-0479">Metal-binding</keyword>
<dbReference type="GO" id="GO:0004252">
    <property type="term" value="F:serine-type endopeptidase activity"/>
    <property type="evidence" value="ECO:0007669"/>
    <property type="project" value="UniProtKB-UniRule"/>
</dbReference>
<proteinExistence type="predicted"/>
<accession>A0A1Z5TCH6</accession>
<keyword evidence="2 8" id="KW-0645">Protease</keyword>